<reference evidence="2" key="1">
    <citation type="submission" date="2014-12" db="EMBL/GenBank/DDBJ databases">
        <authorList>
            <person name="Hall J."/>
        </authorList>
    </citation>
    <scope>NUCLEOTIDE SEQUENCE [LARGE SCALE GENOMIC DNA]</scope>
    <source>
        <strain evidence="2">SBW25</strain>
        <plasmid evidence="2">pQBR57</plasmid>
    </source>
</reference>
<keyword evidence="2" id="KW-0614">Plasmid</keyword>
<feature type="region of interest" description="Disordered" evidence="1">
    <location>
        <begin position="1"/>
        <end position="42"/>
    </location>
</feature>
<organism evidence="2">
    <name type="scientific">Pseudomonas fluorescens (strain SBW25)</name>
    <dbReference type="NCBI Taxonomy" id="216595"/>
    <lineage>
        <taxon>Bacteria</taxon>
        <taxon>Pseudomonadati</taxon>
        <taxon>Pseudomonadota</taxon>
        <taxon>Gammaproteobacteria</taxon>
        <taxon>Pseudomonadales</taxon>
        <taxon>Pseudomonadaceae</taxon>
        <taxon>Pseudomonas</taxon>
    </lineage>
</organism>
<proteinExistence type="predicted"/>
<dbReference type="AlphaFoldDB" id="A0A0G4E4T3"/>
<protein>
    <submittedName>
        <fullName evidence="2">Uncharacterized protein</fullName>
    </submittedName>
</protein>
<evidence type="ECO:0000256" key="1">
    <source>
        <dbReference type="SAM" id="MobiDB-lite"/>
    </source>
</evidence>
<dbReference type="EMBL" id="LN713926">
    <property type="protein sequence ID" value="CEK42245.1"/>
    <property type="molecule type" value="Genomic_DNA"/>
</dbReference>
<accession>A0A0G4E4T3</accession>
<geneLocation type="plasmid" evidence="2">
    <name>pQBR57</name>
</geneLocation>
<gene>
    <name evidence="2" type="ORF">PQBR57_0292</name>
</gene>
<sequence>MKNISGTYGHTADTAMAGQYSKSKSPPRAGVIEILEDLKRKD</sequence>
<evidence type="ECO:0000313" key="2">
    <source>
        <dbReference type="EMBL" id="CEK42245.1"/>
    </source>
</evidence>
<name>A0A0G4E4T3_PSEFS</name>
<reference evidence="2" key="2">
    <citation type="submission" date="2015-06" db="EMBL/GenBank/DDBJ databases">
        <title>Environmentally co-occuring mercury resistance plasmids are genetically and phenotypically diverse and confer variable context-dependent fitness effects.</title>
        <authorList>
            <person name="Hall J.P.J."/>
            <person name="Harrison E."/>
            <person name="Lilley A.K."/>
            <person name="Paterson S."/>
            <person name="Spiers A.J."/>
            <person name="Brockhurst M.A."/>
        </authorList>
    </citation>
    <scope>NUCLEOTIDE SEQUENCE [LARGE SCALE GENOMIC DNA]</scope>
    <source>
        <strain evidence="2">SBW25</strain>
        <plasmid evidence="2">pQBR57</plasmid>
    </source>
</reference>